<evidence type="ECO:0008006" key="3">
    <source>
        <dbReference type="Google" id="ProtNLM"/>
    </source>
</evidence>
<sequence>MNAAVRIETMNWSRFTMDEWLKQYGAYISICRMRGGDAPDRLEVNQIHWLVRENDPHGRGSYGKFVYLQISEFEASHIEKMLKEIRTFKRICESAQVAVELYFQKMIRGLSLDQLDKEFVLSRSSINNMVYAGKYYVAGHDKRLRIE</sequence>
<comment type="caution">
    <text evidence="1">The sequence shown here is derived from an EMBL/GenBank/DDBJ whole genome shotgun (WGS) entry which is preliminary data.</text>
</comment>
<organism evidence="1 2">
    <name type="scientific">Acinetobacter sichuanensis</name>
    <dbReference type="NCBI Taxonomy" id="2136183"/>
    <lineage>
        <taxon>Bacteria</taxon>
        <taxon>Pseudomonadati</taxon>
        <taxon>Pseudomonadota</taxon>
        <taxon>Gammaproteobacteria</taxon>
        <taxon>Moraxellales</taxon>
        <taxon>Moraxellaceae</taxon>
        <taxon>Acinetobacter</taxon>
    </lineage>
</organism>
<reference evidence="2" key="1">
    <citation type="journal article" date="2019" name="Int. J. Syst. Evol. Microbiol.">
        <title>The Global Catalogue of Microorganisms (GCM) 10K type strain sequencing project: providing services to taxonomists for standard genome sequencing and annotation.</title>
        <authorList>
            <consortium name="The Broad Institute Genomics Platform"/>
            <consortium name="The Broad Institute Genome Sequencing Center for Infectious Disease"/>
            <person name="Wu L."/>
            <person name="Ma J."/>
        </authorList>
    </citation>
    <scope>NUCLEOTIDE SEQUENCE [LARGE SCALE GENOMIC DNA]</scope>
    <source>
        <strain evidence="2">KCTC 62575</strain>
    </source>
</reference>
<evidence type="ECO:0000313" key="2">
    <source>
        <dbReference type="Proteomes" id="UP001595455"/>
    </source>
</evidence>
<keyword evidence="2" id="KW-1185">Reference proteome</keyword>
<gene>
    <name evidence="1" type="ORF">ACFODO_19830</name>
</gene>
<dbReference type="RefSeq" id="WP_107010362.1">
    <property type="nucleotide sequence ID" value="NZ_JBHRSF010000139.1"/>
</dbReference>
<accession>A0ABV7BMU0</accession>
<dbReference type="Proteomes" id="UP001595455">
    <property type="component" value="Unassembled WGS sequence"/>
</dbReference>
<name>A0ABV7BMU0_9GAMM</name>
<protein>
    <recommendedName>
        <fullName evidence="3">Transcriptional regulator</fullName>
    </recommendedName>
</protein>
<evidence type="ECO:0000313" key="1">
    <source>
        <dbReference type="EMBL" id="MFC2997450.1"/>
    </source>
</evidence>
<dbReference type="EMBL" id="JBHRSF010000139">
    <property type="protein sequence ID" value="MFC2997450.1"/>
    <property type="molecule type" value="Genomic_DNA"/>
</dbReference>
<proteinExistence type="predicted"/>